<organism evidence="7 8">
    <name type="scientific">Rhizophagus irregularis (strain DAOM 197198w)</name>
    <name type="common">Glomus intraradices</name>
    <dbReference type="NCBI Taxonomy" id="1432141"/>
    <lineage>
        <taxon>Eukaryota</taxon>
        <taxon>Fungi</taxon>
        <taxon>Fungi incertae sedis</taxon>
        <taxon>Mucoromycota</taxon>
        <taxon>Glomeromycotina</taxon>
        <taxon>Glomeromycetes</taxon>
        <taxon>Glomerales</taxon>
        <taxon>Glomeraceae</taxon>
        <taxon>Rhizophagus</taxon>
    </lineage>
</organism>
<evidence type="ECO:0000256" key="1">
    <source>
        <dbReference type="ARBA" id="ARBA00008171"/>
    </source>
</evidence>
<dbReference type="SUPFAM" id="SSF52540">
    <property type="entry name" value="P-loop containing nucleoside triphosphate hydrolases"/>
    <property type="match status" value="1"/>
</dbReference>
<dbReference type="PANTHER" id="PTHR44329">
    <property type="entry name" value="SERINE/THREONINE-PROTEIN KINASE TNNI3K-RELATED"/>
    <property type="match status" value="1"/>
</dbReference>
<dbReference type="HOGENOM" id="CLU_263835_0_0_1"/>
<dbReference type="Gene3D" id="3.80.10.10">
    <property type="entry name" value="Ribonuclease Inhibitor"/>
    <property type="match status" value="2"/>
</dbReference>
<dbReference type="InterPro" id="IPR051681">
    <property type="entry name" value="Ser/Thr_Kinases-Pseudokinases"/>
</dbReference>
<keyword evidence="3" id="KW-0677">Repeat</keyword>
<dbReference type="InterPro" id="IPR001611">
    <property type="entry name" value="Leu-rich_rpt"/>
</dbReference>
<keyword evidence="8" id="KW-1185">Reference proteome</keyword>
<dbReference type="Gene3D" id="1.10.510.10">
    <property type="entry name" value="Transferase(Phosphotransferase) domain 1"/>
    <property type="match status" value="1"/>
</dbReference>
<evidence type="ECO:0000313" key="7">
    <source>
        <dbReference type="EMBL" id="EXX72056.1"/>
    </source>
</evidence>
<dbReference type="InterPro" id="IPR027417">
    <property type="entry name" value="P-loop_NTPase"/>
</dbReference>
<sequence>MTLVKEWIEEKIKNEYIRYFEHDKFSYIEEIDEGSFGEVIKAKLANIGFVALKIIVKKNSKEKLRDVNNEFVKELKLLREIDHHPNINRILGITKDSKSYILVLEYANEGNLRDYLENNFASLEWNYKIQMALDITSGLNFLHSKEIIHRDLHSKNILVNNGRLLIADFGLSKKLAEVSTNSIGNKKGITQYIDPQCFKNIKYKKDKKSDIYSLGVLLWEISSGRIPFFGCTLLEYHIKNGGREDPIEGTPPKYEKLYQECWDDKPELRPDIEKVHEILGQLNTENSSDLQSSLNKSNSEGDDLYISDYPREKVKNLLIIGGTLSGKSLLSNILCDIENGCTSNETKDLSKKDFEWNGTKYHVIEIVIWSIEKVIYNKITDLMPEGISQFLFLVDESFTTREEIMFELFKKIIFETGILQYVTIIQNKRERDQKYVFENKIIAEIVKSCNGVDNFSIDIDKEENNNDYEGQNIIDRNVKKEIRNKLLNYLEENFQEKYYKLEKWDDIYSKIANYAKSDMSFVEVEKADITNMTSDIFKNLFNYIDSESKKRDQQWFNEKYSEAEVMDITDNRRLNLTDSLKIEGFENLKRIRIKKFKLISLEIRNCSQLNEINLVELPILTSLSVTGCSNLTMITELTSLKISDCSQLNKVYFSNLPKIKSLSVINCSKLTNFNCSSTELASLKISNCPQVDLSKLPKIISLNLIYCSNLTTLDFSSNELTSLKIINCSQLNKIDLSRISRIMNLSIISFSTLITFDNLSTGLTSLKISDHSLSKFTKLESLSITECTLATKLTNLKIIGYSQLNKADSSNLSKTMSLSVIYCSNITMLDCSLTELTSLEISDFSNNIDLSKLTKLNSLSLTKILNLLTFDFSSITLTSLKISNCSQLNKVNLSKFPKLTSLSVTNCQKLTNLDCSSTELIRLKISCCSQIYNIDLSKLSKLEGLSVTECSNLTTLNISSIGLTSLKISDCSQLEGIDLSEFPNLMNLSVTNCQNLPNLDCSSIKALGQKHEFPNYFFTNSPGRKNLLIIGTIHSGKSALANVICKTKFFEENGCNSKDFQEYDFVWNNTNYHVVDIRVNLIENEILYKIGQVIYSMPEGISQILFVVDHRLTAEEIKKLSEIEEEILKIEICKITTIVRTKFEDFKSKDECKKDEENLYSLNKKIFIKNIFTNKPPIIHVDNPSAHIYVYDSDDDATVNYIGRGRREKSRTILLEHLNKVCSEKYKLNMWDKLYESNMSIDNLDKQKLIKSYLKLYDPDVVKIIKKLVNGE</sequence>
<comment type="caution">
    <text evidence="7">The sequence shown here is derived from an EMBL/GenBank/DDBJ whole genome shotgun (WGS) entry which is preliminary data.</text>
</comment>
<dbReference type="InterPro" id="IPR006553">
    <property type="entry name" value="Leu-rich_rpt_Cys-con_subtyp"/>
</dbReference>
<dbReference type="PROSITE" id="PS50011">
    <property type="entry name" value="PROTEIN_KINASE_DOM"/>
    <property type="match status" value="1"/>
</dbReference>
<comment type="similarity">
    <text evidence="1">Belongs to the protein kinase superfamily. TKL Ser/Thr protein kinase family. ROCO subfamily.</text>
</comment>
<dbReference type="PRINTS" id="PR00109">
    <property type="entry name" value="TYRKINASE"/>
</dbReference>
<keyword evidence="4" id="KW-0547">Nucleotide-binding</keyword>
<dbReference type="GO" id="GO:0004672">
    <property type="term" value="F:protein kinase activity"/>
    <property type="evidence" value="ECO:0007669"/>
    <property type="project" value="InterPro"/>
</dbReference>
<dbReference type="PANTHER" id="PTHR44329:SF298">
    <property type="entry name" value="MIXED LINEAGE KINASE DOMAIN-LIKE PROTEIN"/>
    <property type="match status" value="1"/>
</dbReference>
<dbReference type="Gene3D" id="3.40.50.300">
    <property type="entry name" value="P-loop containing nucleotide triphosphate hydrolases"/>
    <property type="match status" value="2"/>
</dbReference>
<accession>A0A015LHG4</accession>
<dbReference type="SMART" id="SM00367">
    <property type="entry name" value="LRR_CC"/>
    <property type="match status" value="6"/>
</dbReference>
<evidence type="ECO:0000256" key="2">
    <source>
        <dbReference type="ARBA" id="ARBA00022614"/>
    </source>
</evidence>
<dbReference type="GO" id="GO:0005524">
    <property type="term" value="F:ATP binding"/>
    <property type="evidence" value="ECO:0007669"/>
    <property type="project" value="UniProtKB-KW"/>
</dbReference>
<evidence type="ECO:0000256" key="4">
    <source>
        <dbReference type="ARBA" id="ARBA00022741"/>
    </source>
</evidence>
<evidence type="ECO:0000259" key="6">
    <source>
        <dbReference type="PROSITE" id="PS50011"/>
    </source>
</evidence>
<dbReference type="SMR" id="A0A015LHG4"/>
<keyword evidence="5" id="KW-0067">ATP-binding</keyword>
<dbReference type="InterPro" id="IPR001245">
    <property type="entry name" value="Ser-Thr/Tyr_kinase_cat_dom"/>
</dbReference>
<proteinExistence type="inferred from homology"/>
<dbReference type="Pfam" id="PF07714">
    <property type="entry name" value="PK_Tyr_Ser-Thr"/>
    <property type="match status" value="1"/>
</dbReference>
<dbReference type="PROSITE" id="PS51450">
    <property type="entry name" value="LRR"/>
    <property type="match status" value="1"/>
</dbReference>
<dbReference type="GO" id="GO:0097527">
    <property type="term" value="P:necroptotic signaling pathway"/>
    <property type="evidence" value="ECO:0007669"/>
    <property type="project" value="TreeGrafter"/>
</dbReference>
<protein>
    <submittedName>
        <fullName evidence="7">Tpk3p</fullName>
    </submittedName>
</protein>
<evidence type="ECO:0000313" key="8">
    <source>
        <dbReference type="Proteomes" id="UP000022910"/>
    </source>
</evidence>
<gene>
    <name evidence="7" type="ORF">RirG_072900</name>
</gene>
<dbReference type="EMBL" id="JEMT01015796">
    <property type="protein sequence ID" value="EXX72056.1"/>
    <property type="molecule type" value="Genomic_DNA"/>
</dbReference>
<dbReference type="Proteomes" id="UP000022910">
    <property type="component" value="Unassembled WGS sequence"/>
</dbReference>
<evidence type="ECO:0000256" key="3">
    <source>
        <dbReference type="ARBA" id="ARBA00022737"/>
    </source>
</evidence>
<dbReference type="SUPFAM" id="SSF52058">
    <property type="entry name" value="L domain-like"/>
    <property type="match status" value="1"/>
</dbReference>
<evidence type="ECO:0000256" key="5">
    <source>
        <dbReference type="ARBA" id="ARBA00022840"/>
    </source>
</evidence>
<feature type="domain" description="Protein kinase" evidence="6">
    <location>
        <begin position="25"/>
        <end position="279"/>
    </location>
</feature>
<dbReference type="InterPro" id="IPR011009">
    <property type="entry name" value="Kinase-like_dom_sf"/>
</dbReference>
<name>A0A015LHG4_RHIIW</name>
<dbReference type="SUPFAM" id="SSF56112">
    <property type="entry name" value="Protein kinase-like (PK-like)"/>
    <property type="match status" value="1"/>
</dbReference>
<dbReference type="AlphaFoldDB" id="A0A015LHG4"/>
<dbReference type="OrthoDB" id="544129at2759"/>
<dbReference type="InterPro" id="IPR032675">
    <property type="entry name" value="LRR_dom_sf"/>
</dbReference>
<dbReference type="InterPro" id="IPR000719">
    <property type="entry name" value="Prot_kinase_dom"/>
</dbReference>
<reference evidence="7 8" key="1">
    <citation type="submission" date="2014-02" db="EMBL/GenBank/DDBJ databases">
        <title>Single nucleus genome sequencing reveals high similarity among nuclei of an endomycorrhizal fungus.</title>
        <authorList>
            <person name="Lin K."/>
            <person name="Geurts R."/>
            <person name="Zhang Z."/>
            <person name="Limpens E."/>
            <person name="Saunders D.G."/>
            <person name="Mu D."/>
            <person name="Pang E."/>
            <person name="Cao H."/>
            <person name="Cha H."/>
            <person name="Lin T."/>
            <person name="Zhou Q."/>
            <person name="Shang Y."/>
            <person name="Li Y."/>
            <person name="Ivanov S."/>
            <person name="Sharma T."/>
            <person name="Velzen R.V."/>
            <person name="Ruijter N.D."/>
            <person name="Aanen D.K."/>
            <person name="Win J."/>
            <person name="Kamoun S."/>
            <person name="Bisseling T."/>
            <person name="Huang S."/>
        </authorList>
    </citation>
    <scope>NUCLEOTIDE SEQUENCE [LARGE SCALE GENOMIC DNA]</scope>
    <source>
        <strain evidence="8">DAOM197198w</strain>
    </source>
</reference>
<keyword evidence="2" id="KW-0433">Leucine-rich repeat</keyword>